<dbReference type="Proteomes" id="UP000243542">
    <property type="component" value="Unassembled WGS sequence"/>
</dbReference>
<proteinExistence type="predicted"/>
<sequence length="133" mass="13827">MRELGAGEVVVQGGEPVAEALRRLVPEGVDGILDAVGDRAANRALAAVVRDGGAFWSTAFGLADEPLADLRIRTDNYRLDRKPERLAEIGALVLSGTVRPVVGATIGLDAGVAALCGRTEVAGLRGKTVVKVR</sequence>
<accession>A0A2A9FJT0</accession>
<dbReference type="Gene3D" id="3.90.180.10">
    <property type="entry name" value="Medium-chain alcohol dehydrogenases, catalytic domain"/>
    <property type="match status" value="1"/>
</dbReference>
<comment type="caution">
    <text evidence="1">The sequence shown here is derived from an EMBL/GenBank/DDBJ whole genome shotgun (WGS) entry which is preliminary data.</text>
</comment>
<dbReference type="InterPro" id="IPR036291">
    <property type="entry name" value="NAD(P)-bd_dom_sf"/>
</dbReference>
<evidence type="ECO:0000313" key="1">
    <source>
        <dbReference type="EMBL" id="PFG51016.1"/>
    </source>
</evidence>
<dbReference type="Gene3D" id="3.40.50.720">
    <property type="entry name" value="NAD(P)-binding Rossmann-like Domain"/>
    <property type="match status" value="1"/>
</dbReference>
<keyword evidence="2" id="KW-1185">Reference proteome</keyword>
<dbReference type="RefSeq" id="WP_170069981.1">
    <property type="nucleotide sequence ID" value="NZ_JBIAKZ010000031.1"/>
</dbReference>
<protein>
    <submittedName>
        <fullName evidence="1">Zinc-binding alcohol dehydrogenase family protein</fullName>
    </submittedName>
</protein>
<dbReference type="Pfam" id="PF13602">
    <property type="entry name" value="ADH_zinc_N_2"/>
    <property type="match status" value="1"/>
</dbReference>
<dbReference type="SUPFAM" id="SSF51735">
    <property type="entry name" value="NAD(P)-binding Rossmann-fold domains"/>
    <property type="match status" value="1"/>
</dbReference>
<organism evidence="1 2">
    <name type="scientific">Amycolatopsis sulphurea</name>
    <dbReference type="NCBI Taxonomy" id="76022"/>
    <lineage>
        <taxon>Bacteria</taxon>
        <taxon>Bacillati</taxon>
        <taxon>Actinomycetota</taxon>
        <taxon>Actinomycetes</taxon>
        <taxon>Pseudonocardiales</taxon>
        <taxon>Pseudonocardiaceae</taxon>
        <taxon>Amycolatopsis</taxon>
    </lineage>
</organism>
<dbReference type="AlphaFoldDB" id="A0A2A9FJT0"/>
<evidence type="ECO:0000313" key="2">
    <source>
        <dbReference type="Proteomes" id="UP000243542"/>
    </source>
</evidence>
<dbReference type="EMBL" id="PDJK01000002">
    <property type="protein sequence ID" value="PFG51016.1"/>
    <property type="molecule type" value="Genomic_DNA"/>
</dbReference>
<gene>
    <name evidence="1" type="ORF">ATK36_6283</name>
</gene>
<reference evidence="1 2" key="1">
    <citation type="submission" date="2017-10" db="EMBL/GenBank/DDBJ databases">
        <title>Sequencing the genomes of 1000 actinobacteria strains.</title>
        <authorList>
            <person name="Klenk H.-P."/>
        </authorList>
    </citation>
    <scope>NUCLEOTIDE SEQUENCE [LARGE SCALE GENOMIC DNA]</scope>
    <source>
        <strain evidence="1 2">DSM 46092</strain>
    </source>
</reference>
<name>A0A2A9FJT0_9PSEU</name>